<keyword evidence="1" id="KW-0175">Coiled coil</keyword>
<dbReference type="AlphaFoldDB" id="Q9AGT1"/>
<evidence type="ECO:0000256" key="2">
    <source>
        <dbReference type="SAM" id="MobiDB-lite"/>
    </source>
</evidence>
<proteinExistence type="predicted"/>
<feature type="compositionally biased region" description="Low complexity" evidence="2">
    <location>
        <begin position="447"/>
        <end position="459"/>
    </location>
</feature>
<accession>Q9AGT1</accession>
<feature type="region of interest" description="Disordered" evidence="2">
    <location>
        <begin position="333"/>
        <end position="356"/>
    </location>
</feature>
<organism evidence="3">
    <name type="scientific">Rhizobium meliloti</name>
    <name type="common">Ensifer meliloti</name>
    <name type="synonym">Sinorhizobium meliloti</name>
    <dbReference type="NCBI Taxonomy" id="382"/>
    <lineage>
        <taxon>Bacteria</taxon>
        <taxon>Pseudomonadati</taxon>
        <taxon>Pseudomonadota</taxon>
        <taxon>Alphaproteobacteria</taxon>
        <taxon>Hyphomicrobiales</taxon>
        <taxon>Rhizobiaceae</taxon>
        <taxon>Sinorhizobium/Ensifer group</taxon>
        <taxon>Sinorhizobium</taxon>
    </lineage>
</organism>
<feature type="compositionally biased region" description="Basic and acidic residues" evidence="2">
    <location>
        <begin position="333"/>
        <end position="350"/>
    </location>
</feature>
<evidence type="ECO:0000313" key="3">
    <source>
        <dbReference type="EMBL" id="AAG59888.1"/>
    </source>
</evidence>
<protein>
    <submittedName>
        <fullName evidence="3">Mob protein</fullName>
    </submittedName>
</protein>
<evidence type="ECO:0000256" key="1">
    <source>
        <dbReference type="SAM" id="Coils"/>
    </source>
</evidence>
<keyword evidence="3" id="KW-0614">Plasmid</keyword>
<name>Q9AGT1_RHIML</name>
<geneLocation type="plasmid" evidence="3">
    <name>pRm1132f</name>
</geneLocation>
<dbReference type="EMBL" id="AF327371">
    <property type="protein sequence ID" value="AAG59888.1"/>
    <property type="molecule type" value="Genomic_DNA"/>
</dbReference>
<sequence length="505" mass="56188">MFSEARRDPVASIHVKDPRPPVVVFGVGLDEVERLHDDRAASAKTTPRGGKERAVRKDQHTLCTVVVSHPFTPEEVRADPAKRQAVEEWERRNVAWLQGQFGNCLTAVVRHEDEGRWHLHAYAVPDSRDMKASAFHPGQQAKAAARSAGPRPGEDDKALNRRGDAAYREAMSRWQDGYFQPVAAPCGLTRLGPGRRRLRRDEWHAERKQAEALKATMERARAVQVQGREFVQAAKASASAETAKAVQAKAAADRASVQARREREMAEKASAEAATARQAAEMAQQSAEQAKGLGGRLRSFFDGFRISKIREAVASEFRERVDQAQRLLDQARGDVRAEKERRREAERRAEASSATVREIAAQRNHAWQEVQQLRLALDWYEPQSAPNEGVQAEMMKPKERPRHCGHKVMMRVRRARHARREMSAQGAAAQLLAIFAALVSSMPLVPSPSRASSGVSVSPPATPRGMMFRPPPTLDEAMRDIRSARAVTPRVRASLDALKRVRLGG</sequence>
<dbReference type="CDD" id="cd17242">
    <property type="entry name" value="MobM_relaxase"/>
    <property type="match status" value="1"/>
</dbReference>
<feature type="region of interest" description="Disordered" evidence="2">
    <location>
        <begin position="133"/>
        <end position="160"/>
    </location>
</feature>
<dbReference type="Gene3D" id="3.30.930.30">
    <property type="match status" value="1"/>
</dbReference>
<reference evidence="3" key="1">
    <citation type="journal article" date="2001" name="J. Bacteriol.">
        <title>Sinorhizobium meliloti plasmid pRm1132f replicates by a rolling-circle mechanism.</title>
        <authorList>
            <person name="Barran L.R."/>
            <person name="Ritchot N."/>
            <person name="Bromfield E.S."/>
        </authorList>
    </citation>
    <scope>NUCLEOTIDE SEQUENCE</scope>
    <source>
        <plasmid evidence="3">pRm1132f</plasmid>
    </source>
</reference>
<feature type="region of interest" description="Disordered" evidence="2">
    <location>
        <begin position="447"/>
        <end position="470"/>
    </location>
</feature>
<feature type="coiled-coil region" evidence="1">
    <location>
        <begin position="252"/>
        <end position="286"/>
    </location>
</feature>